<keyword evidence="3" id="KW-1185">Reference proteome</keyword>
<evidence type="ECO:0000313" key="3">
    <source>
        <dbReference type="Proteomes" id="UP001567538"/>
    </source>
</evidence>
<feature type="chain" id="PRO_5044782005" evidence="1">
    <location>
        <begin position="23"/>
        <end position="141"/>
    </location>
</feature>
<comment type="caution">
    <text evidence="2">The sequence shown here is derived from an EMBL/GenBank/DDBJ whole genome shotgun (WGS) entry which is preliminary data.</text>
</comment>
<organism evidence="2 3">
    <name type="scientific">Salvia divinorum</name>
    <name type="common">Maria pastora</name>
    <name type="synonym">Diviner's sage</name>
    <dbReference type="NCBI Taxonomy" id="28513"/>
    <lineage>
        <taxon>Eukaryota</taxon>
        <taxon>Viridiplantae</taxon>
        <taxon>Streptophyta</taxon>
        <taxon>Embryophyta</taxon>
        <taxon>Tracheophyta</taxon>
        <taxon>Spermatophyta</taxon>
        <taxon>Magnoliopsida</taxon>
        <taxon>eudicotyledons</taxon>
        <taxon>Gunneridae</taxon>
        <taxon>Pentapetalae</taxon>
        <taxon>asterids</taxon>
        <taxon>lamiids</taxon>
        <taxon>Lamiales</taxon>
        <taxon>Lamiaceae</taxon>
        <taxon>Nepetoideae</taxon>
        <taxon>Mentheae</taxon>
        <taxon>Salviinae</taxon>
        <taxon>Salvia</taxon>
        <taxon>Salvia subgen. Calosphace</taxon>
    </lineage>
</organism>
<evidence type="ECO:0000256" key="1">
    <source>
        <dbReference type="SAM" id="SignalP"/>
    </source>
</evidence>
<dbReference type="AlphaFoldDB" id="A0ABD1IJU5"/>
<dbReference type="EMBL" id="JBEAFC010000001">
    <property type="protein sequence ID" value="KAL1568972.1"/>
    <property type="molecule type" value="Genomic_DNA"/>
</dbReference>
<evidence type="ECO:0000313" key="2">
    <source>
        <dbReference type="EMBL" id="KAL1568972.1"/>
    </source>
</evidence>
<accession>A0ABD1IJU5</accession>
<gene>
    <name evidence="2" type="ORF">AAHA92_00509</name>
</gene>
<feature type="signal peptide" evidence="1">
    <location>
        <begin position="1"/>
        <end position="22"/>
    </location>
</feature>
<keyword evidence="1" id="KW-0732">Signal</keyword>
<sequence length="141" mass="15382">MSMQILWRRISNLIILIQYLQLGDVYLSPTYEWPETERHLIVIENHTQSHRGVAISMFRQKGLLPNSYTSTLASLVPCSQNTSMSAMPQPPPISMLLLPASLVDNAALVASTPLDVVVSPLSKKAPTHSNIALLLAAAPAP</sequence>
<dbReference type="Proteomes" id="UP001567538">
    <property type="component" value="Unassembled WGS sequence"/>
</dbReference>
<name>A0ABD1IJU5_SALDI</name>
<protein>
    <submittedName>
        <fullName evidence="2">Uncharacterized protein</fullName>
    </submittedName>
</protein>
<proteinExistence type="predicted"/>
<reference evidence="2 3" key="1">
    <citation type="submission" date="2024-06" db="EMBL/GenBank/DDBJ databases">
        <title>A chromosome level genome sequence of Diviner's sage (Salvia divinorum).</title>
        <authorList>
            <person name="Ford S.A."/>
            <person name="Ro D.-K."/>
            <person name="Ness R.W."/>
            <person name="Phillips M.A."/>
        </authorList>
    </citation>
    <scope>NUCLEOTIDE SEQUENCE [LARGE SCALE GENOMIC DNA]</scope>
    <source>
        <strain evidence="2">SAF-2024a</strain>
        <tissue evidence="2">Leaf</tissue>
    </source>
</reference>